<accession>A0ABN1ZJT6</accession>
<dbReference type="PANTHER" id="PTHR45527">
    <property type="entry name" value="NONRIBOSOMAL PEPTIDE SYNTHETASE"/>
    <property type="match status" value="1"/>
</dbReference>
<sequence>MGSSTRRILVPFHGEGAGEADLTWAQLGIWQTMRDTGLSMNIGGTVAMPPGTPVESMQTLLRYLVSRHQALRTRLRFGDPVRQVVSESGEVPLDVIDVIDVVSTDEEPEAVAEALRLRYEAAPFDYEAEWPVRMGVVCRDGSVTHVVVLYCHVAVDGFGIDAIVRDMAHLDPATGTTAAPLPGLTPLEMAAKQATASGRRQSDKSLRHWEQILRAIPARRFGVSDDPREPRYWELTHRSPAMHLAMQLVAHRTGAGVGYVVLAAYSVALARLTGRNPSVAQLVVSNRFRPGCADSVSQLAQLSICAVDVAGATFDEVVGRAWTAATNAYMHGHFDPLALTAMLERVRADRGDVDFSIIVNDRRTRDGAPPPADDLATPVQLADAMPLSTSWWNRKVDVLDAELNISVDAAPGAVDVSICADTHRLSPADIQALAAEMERVTVEAAFDAASPTGVAVGVGEHQTVAG</sequence>
<reference evidence="2 3" key="1">
    <citation type="journal article" date="2019" name="Int. J. Syst. Evol. Microbiol.">
        <title>The Global Catalogue of Microorganisms (GCM) 10K type strain sequencing project: providing services to taxonomists for standard genome sequencing and annotation.</title>
        <authorList>
            <consortium name="The Broad Institute Genomics Platform"/>
            <consortium name="The Broad Institute Genome Sequencing Center for Infectious Disease"/>
            <person name="Wu L."/>
            <person name="Ma J."/>
        </authorList>
    </citation>
    <scope>NUCLEOTIDE SEQUENCE [LARGE SCALE GENOMIC DNA]</scope>
    <source>
        <strain evidence="2 3">JCM 15933</strain>
    </source>
</reference>
<proteinExistence type="predicted"/>
<dbReference type="Pfam" id="PF00668">
    <property type="entry name" value="Condensation"/>
    <property type="match status" value="1"/>
</dbReference>
<dbReference type="RefSeq" id="WP_344499070.1">
    <property type="nucleotide sequence ID" value="NZ_BAAAQD010000001.1"/>
</dbReference>
<dbReference type="Proteomes" id="UP001501470">
    <property type="component" value="Unassembled WGS sequence"/>
</dbReference>
<evidence type="ECO:0000313" key="3">
    <source>
        <dbReference type="Proteomes" id="UP001501470"/>
    </source>
</evidence>
<dbReference type="InterPro" id="IPR001242">
    <property type="entry name" value="Condensation_dom"/>
</dbReference>
<dbReference type="Gene3D" id="3.30.559.10">
    <property type="entry name" value="Chloramphenicol acetyltransferase-like domain"/>
    <property type="match status" value="1"/>
</dbReference>
<protein>
    <recommendedName>
        <fullName evidence="1">Condensation domain-containing protein</fullName>
    </recommendedName>
</protein>
<dbReference type="PANTHER" id="PTHR45527:SF1">
    <property type="entry name" value="FATTY ACID SYNTHASE"/>
    <property type="match status" value="1"/>
</dbReference>
<organism evidence="2 3">
    <name type="scientific">Dactylosporangium maewongense</name>
    <dbReference type="NCBI Taxonomy" id="634393"/>
    <lineage>
        <taxon>Bacteria</taxon>
        <taxon>Bacillati</taxon>
        <taxon>Actinomycetota</taxon>
        <taxon>Actinomycetes</taxon>
        <taxon>Micromonosporales</taxon>
        <taxon>Micromonosporaceae</taxon>
        <taxon>Dactylosporangium</taxon>
    </lineage>
</organism>
<dbReference type="SUPFAM" id="SSF52777">
    <property type="entry name" value="CoA-dependent acyltransferases"/>
    <property type="match status" value="2"/>
</dbReference>
<name>A0ABN1ZJT6_9ACTN</name>
<evidence type="ECO:0000259" key="1">
    <source>
        <dbReference type="Pfam" id="PF00668"/>
    </source>
</evidence>
<feature type="domain" description="Condensation" evidence="1">
    <location>
        <begin position="19"/>
        <end position="449"/>
    </location>
</feature>
<dbReference type="InterPro" id="IPR023213">
    <property type="entry name" value="CAT-like_dom_sf"/>
</dbReference>
<evidence type="ECO:0000313" key="2">
    <source>
        <dbReference type="EMBL" id="GAA1500211.1"/>
    </source>
</evidence>
<gene>
    <name evidence="2" type="ORF">GCM10009827_005320</name>
</gene>
<dbReference type="Gene3D" id="3.30.559.30">
    <property type="entry name" value="Nonribosomal peptide synthetase, condensation domain"/>
    <property type="match status" value="1"/>
</dbReference>
<dbReference type="EMBL" id="BAAAQD010000001">
    <property type="protein sequence ID" value="GAA1500211.1"/>
    <property type="molecule type" value="Genomic_DNA"/>
</dbReference>
<comment type="caution">
    <text evidence="2">The sequence shown here is derived from an EMBL/GenBank/DDBJ whole genome shotgun (WGS) entry which is preliminary data.</text>
</comment>
<keyword evidence="3" id="KW-1185">Reference proteome</keyword>